<feature type="domain" description="Integrase catalytic" evidence="2">
    <location>
        <begin position="27"/>
        <end position="105"/>
    </location>
</feature>
<evidence type="ECO:0000313" key="3">
    <source>
        <dbReference type="EMBL" id="MBO1520766.1"/>
    </source>
</evidence>
<comment type="caution">
    <text evidence="3">The sequence shown here is derived from an EMBL/GenBank/DDBJ whole genome shotgun (WGS) entry which is preliminary data.</text>
</comment>
<protein>
    <submittedName>
        <fullName evidence="3">Transposase family protein</fullName>
    </submittedName>
</protein>
<reference evidence="3 4" key="1">
    <citation type="submission" date="2021-03" db="EMBL/GenBank/DDBJ databases">
        <title>Oceanisphaera sp. nov., isolated from the intestine.</title>
        <authorList>
            <person name="Zhao L.-H."/>
            <person name="Shi L.-F."/>
        </authorList>
    </citation>
    <scope>NUCLEOTIDE SEQUENCE [LARGE SCALE GENOMIC DNA]</scope>
    <source>
        <strain evidence="3 4">DM8</strain>
    </source>
</reference>
<dbReference type="RefSeq" id="WP_208006635.1">
    <property type="nucleotide sequence ID" value="NZ_JAGDFX010000026.1"/>
</dbReference>
<dbReference type="InterPro" id="IPR001584">
    <property type="entry name" value="Integrase_cat-core"/>
</dbReference>
<dbReference type="Gene3D" id="3.30.420.10">
    <property type="entry name" value="Ribonuclease H-like superfamily/Ribonuclease H"/>
    <property type="match status" value="1"/>
</dbReference>
<gene>
    <name evidence="3" type="ORF">J3U76_14225</name>
</gene>
<dbReference type="Proteomes" id="UP000664882">
    <property type="component" value="Unassembled WGS sequence"/>
</dbReference>
<evidence type="ECO:0000256" key="1">
    <source>
        <dbReference type="SAM" id="MobiDB-lite"/>
    </source>
</evidence>
<evidence type="ECO:0000313" key="4">
    <source>
        <dbReference type="Proteomes" id="UP000664882"/>
    </source>
</evidence>
<accession>A0ABS3NJJ4</accession>
<sequence>MLKKHEQLNHRGHAKAPRKATPPTSFIATGPNQVWTWDISYCPSLVRGQYWYLYLILDIYSRKIVAWEVHEEASGVLARQLVERALLREDVRKTRQYCTPIMVRR</sequence>
<evidence type="ECO:0000259" key="2">
    <source>
        <dbReference type="PROSITE" id="PS50994"/>
    </source>
</evidence>
<feature type="region of interest" description="Disordered" evidence="1">
    <location>
        <begin position="1"/>
        <end position="24"/>
    </location>
</feature>
<dbReference type="InterPro" id="IPR036397">
    <property type="entry name" value="RNaseH_sf"/>
</dbReference>
<dbReference type="InterPro" id="IPR012337">
    <property type="entry name" value="RNaseH-like_sf"/>
</dbReference>
<proteinExistence type="predicted"/>
<dbReference type="Pfam" id="PF00665">
    <property type="entry name" value="rve"/>
    <property type="match status" value="1"/>
</dbReference>
<organism evidence="3 4">
    <name type="scientific">Oceanisphaera pacifica</name>
    <dbReference type="NCBI Taxonomy" id="2818389"/>
    <lineage>
        <taxon>Bacteria</taxon>
        <taxon>Pseudomonadati</taxon>
        <taxon>Pseudomonadota</taxon>
        <taxon>Gammaproteobacteria</taxon>
        <taxon>Aeromonadales</taxon>
        <taxon>Aeromonadaceae</taxon>
        <taxon>Oceanisphaera</taxon>
    </lineage>
</organism>
<dbReference type="SUPFAM" id="SSF53098">
    <property type="entry name" value="Ribonuclease H-like"/>
    <property type="match status" value="1"/>
</dbReference>
<dbReference type="PROSITE" id="PS50994">
    <property type="entry name" value="INTEGRASE"/>
    <property type="match status" value="1"/>
</dbReference>
<keyword evidence="4" id="KW-1185">Reference proteome</keyword>
<dbReference type="EMBL" id="JAGDFX010000026">
    <property type="protein sequence ID" value="MBO1520766.1"/>
    <property type="molecule type" value="Genomic_DNA"/>
</dbReference>
<name>A0ABS3NJJ4_9GAMM</name>